<evidence type="ECO:0000313" key="2">
    <source>
        <dbReference type="EMBL" id="TWI99486.1"/>
    </source>
</evidence>
<feature type="compositionally biased region" description="Polar residues" evidence="1">
    <location>
        <begin position="10"/>
        <end position="20"/>
    </location>
</feature>
<keyword evidence="3" id="KW-1185">Reference proteome</keyword>
<accession>A0A562U2F2</accession>
<protein>
    <submittedName>
        <fullName evidence="2">Uncharacterized protein</fullName>
    </submittedName>
</protein>
<dbReference type="AlphaFoldDB" id="A0A562U2F2"/>
<organism evidence="2 3">
    <name type="scientific">Mucilaginibacter frigoritolerans</name>
    <dbReference type="NCBI Taxonomy" id="652788"/>
    <lineage>
        <taxon>Bacteria</taxon>
        <taxon>Pseudomonadati</taxon>
        <taxon>Bacteroidota</taxon>
        <taxon>Sphingobacteriia</taxon>
        <taxon>Sphingobacteriales</taxon>
        <taxon>Sphingobacteriaceae</taxon>
        <taxon>Mucilaginibacter</taxon>
    </lineage>
</organism>
<evidence type="ECO:0000256" key="1">
    <source>
        <dbReference type="SAM" id="MobiDB-lite"/>
    </source>
</evidence>
<reference evidence="2 3" key="1">
    <citation type="submission" date="2019-07" db="EMBL/GenBank/DDBJ databases">
        <title>Genomic Encyclopedia of Archaeal and Bacterial Type Strains, Phase II (KMG-II): from individual species to whole genera.</title>
        <authorList>
            <person name="Goeker M."/>
        </authorList>
    </citation>
    <scope>NUCLEOTIDE SEQUENCE [LARGE SCALE GENOMIC DNA]</scope>
    <source>
        <strain evidence="2 3">ATCC BAA-1854</strain>
    </source>
</reference>
<proteinExistence type="predicted"/>
<sequence length="48" mass="5224">MFEVLPPKSSPTASNLSKSGSNIFPFGLELQLTICKSKSYNSILTAEF</sequence>
<gene>
    <name evidence="2" type="ORF">JN11_02804</name>
</gene>
<feature type="region of interest" description="Disordered" evidence="1">
    <location>
        <begin position="1"/>
        <end position="20"/>
    </location>
</feature>
<comment type="caution">
    <text evidence="2">The sequence shown here is derived from an EMBL/GenBank/DDBJ whole genome shotgun (WGS) entry which is preliminary data.</text>
</comment>
<name>A0A562U2F2_9SPHI</name>
<evidence type="ECO:0000313" key="3">
    <source>
        <dbReference type="Proteomes" id="UP000317010"/>
    </source>
</evidence>
<dbReference type="EMBL" id="VLLI01000007">
    <property type="protein sequence ID" value="TWI99486.1"/>
    <property type="molecule type" value="Genomic_DNA"/>
</dbReference>
<dbReference type="Proteomes" id="UP000317010">
    <property type="component" value="Unassembled WGS sequence"/>
</dbReference>